<dbReference type="Proteomes" id="UP000800092">
    <property type="component" value="Unassembled WGS sequence"/>
</dbReference>
<organism evidence="1 2">
    <name type="scientific">Viridothelium virens</name>
    <name type="common">Speckled blister lichen</name>
    <name type="synonym">Trypethelium virens</name>
    <dbReference type="NCBI Taxonomy" id="1048519"/>
    <lineage>
        <taxon>Eukaryota</taxon>
        <taxon>Fungi</taxon>
        <taxon>Dikarya</taxon>
        <taxon>Ascomycota</taxon>
        <taxon>Pezizomycotina</taxon>
        <taxon>Dothideomycetes</taxon>
        <taxon>Dothideomycetes incertae sedis</taxon>
        <taxon>Trypetheliales</taxon>
        <taxon>Trypetheliaceae</taxon>
        <taxon>Viridothelium</taxon>
    </lineage>
</organism>
<sequence>MYQQQEIAFFSQALTEQEKAEAIGRANTNVSIILLVYKILISYKKITEQEFRKELEETMSPATALDFTEQLMIFEACGMIYSLPEFIQASKIPGLHLTTWEEFIDSTDILSHIAEA</sequence>
<dbReference type="EMBL" id="ML991809">
    <property type="protein sequence ID" value="KAF2233074.1"/>
    <property type="molecule type" value="Genomic_DNA"/>
</dbReference>
<keyword evidence="2" id="KW-1185">Reference proteome</keyword>
<gene>
    <name evidence="1" type="ORF">EV356DRAFT_516548</name>
</gene>
<dbReference type="OrthoDB" id="3358371at2759"/>
<proteinExistence type="predicted"/>
<evidence type="ECO:0000313" key="1">
    <source>
        <dbReference type="EMBL" id="KAF2233074.1"/>
    </source>
</evidence>
<protein>
    <submittedName>
        <fullName evidence="1">Uncharacterized protein</fullName>
    </submittedName>
</protein>
<reference evidence="1" key="1">
    <citation type="journal article" date="2020" name="Stud. Mycol.">
        <title>101 Dothideomycetes genomes: a test case for predicting lifestyles and emergence of pathogens.</title>
        <authorList>
            <person name="Haridas S."/>
            <person name="Albert R."/>
            <person name="Binder M."/>
            <person name="Bloem J."/>
            <person name="Labutti K."/>
            <person name="Salamov A."/>
            <person name="Andreopoulos B."/>
            <person name="Baker S."/>
            <person name="Barry K."/>
            <person name="Bills G."/>
            <person name="Bluhm B."/>
            <person name="Cannon C."/>
            <person name="Castanera R."/>
            <person name="Culley D."/>
            <person name="Daum C."/>
            <person name="Ezra D."/>
            <person name="Gonzalez J."/>
            <person name="Henrissat B."/>
            <person name="Kuo A."/>
            <person name="Liang C."/>
            <person name="Lipzen A."/>
            <person name="Lutzoni F."/>
            <person name="Magnuson J."/>
            <person name="Mondo S."/>
            <person name="Nolan M."/>
            <person name="Ohm R."/>
            <person name="Pangilinan J."/>
            <person name="Park H.-J."/>
            <person name="Ramirez L."/>
            <person name="Alfaro M."/>
            <person name="Sun H."/>
            <person name="Tritt A."/>
            <person name="Yoshinaga Y."/>
            <person name="Zwiers L.-H."/>
            <person name="Turgeon B."/>
            <person name="Goodwin S."/>
            <person name="Spatafora J."/>
            <person name="Crous P."/>
            <person name="Grigoriev I."/>
        </authorList>
    </citation>
    <scope>NUCLEOTIDE SEQUENCE</scope>
    <source>
        <strain evidence="1">Tuck. ex Michener</strain>
    </source>
</reference>
<evidence type="ECO:0000313" key="2">
    <source>
        <dbReference type="Proteomes" id="UP000800092"/>
    </source>
</evidence>
<dbReference type="AlphaFoldDB" id="A0A6A6H4N2"/>
<accession>A0A6A6H4N2</accession>
<name>A0A6A6H4N2_VIRVR</name>